<comment type="caution">
    <text evidence="8">The sequence shown here is derived from an EMBL/GenBank/DDBJ whole genome shotgun (WGS) entry which is preliminary data.</text>
</comment>
<dbReference type="InterPro" id="IPR051906">
    <property type="entry name" value="TolC-like"/>
</dbReference>
<dbReference type="GO" id="GO:0009279">
    <property type="term" value="C:cell outer membrane"/>
    <property type="evidence" value="ECO:0007669"/>
    <property type="project" value="UniProtKB-SubCell"/>
</dbReference>
<protein>
    <submittedName>
        <fullName evidence="8">Uncharacterized protein</fullName>
    </submittedName>
</protein>
<name>A0A0P6ZL80_VIBSP</name>
<keyword evidence="6" id="KW-0472">Membrane</keyword>
<organism evidence="8 9">
    <name type="scientific">Vibrio splendidus</name>
    <dbReference type="NCBI Taxonomy" id="29497"/>
    <lineage>
        <taxon>Bacteria</taxon>
        <taxon>Pseudomonadati</taxon>
        <taxon>Pseudomonadota</taxon>
        <taxon>Gammaproteobacteria</taxon>
        <taxon>Vibrionales</taxon>
        <taxon>Vibrionaceae</taxon>
        <taxon>Vibrio</taxon>
    </lineage>
</organism>
<dbReference type="SUPFAM" id="SSF56954">
    <property type="entry name" value="Outer membrane efflux proteins (OEP)"/>
    <property type="match status" value="1"/>
</dbReference>
<evidence type="ECO:0000256" key="2">
    <source>
        <dbReference type="ARBA" id="ARBA00007613"/>
    </source>
</evidence>
<keyword evidence="4" id="KW-1134">Transmembrane beta strand</keyword>
<evidence type="ECO:0000256" key="7">
    <source>
        <dbReference type="ARBA" id="ARBA00023237"/>
    </source>
</evidence>
<dbReference type="GO" id="GO:1990281">
    <property type="term" value="C:efflux pump complex"/>
    <property type="evidence" value="ECO:0007669"/>
    <property type="project" value="TreeGrafter"/>
</dbReference>
<accession>A0A0P6ZL80</accession>
<evidence type="ECO:0000313" key="9">
    <source>
        <dbReference type="Proteomes" id="UP000235405"/>
    </source>
</evidence>
<evidence type="ECO:0000256" key="1">
    <source>
        <dbReference type="ARBA" id="ARBA00004442"/>
    </source>
</evidence>
<proteinExistence type="inferred from homology"/>
<dbReference type="PANTHER" id="PTHR30026:SF5">
    <property type="entry name" value="ABC-TYPE EFFLUX SYSTEM SECRETIN COMPONENT"/>
    <property type="match status" value="1"/>
</dbReference>
<dbReference type="RefSeq" id="WP_054542149.1">
    <property type="nucleotide sequence ID" value="NZ_CAWMQV010000047.1"/>
</dbReference>
<evidence type="ECO:0000256" key="4">
    <source>
        <dbReference type="ARBA" id="ARBA00022452"/>
    </source>
</evidence>
<dbReference type="Proteomes" id="UP000235405">
    <property type="component" value="Unassembled WGS sequence"/>
</dbReference>
<keyword evidence="3" id="KW-0813">Transport</keyword>
<sequence>MQMTKPKFRYLAIASMLLGTMTSPGYAAPLTFSEAWQILQENNNSLAAQQANVERYQHLQNSTSSLNLPSITLGANYTHLDSDVTINGEQFADSLSGVPAGLSGIGAIAPGLVSSLGGITSTITEQDIFSSSIRAVWPIFTGGRITAAQNAAEGKSEEAQSQLLMERQARYEDLSKYYFSVILAEDVVKTRQAVEAGLTQHRDFAIKLEQQGQIARVERLQADASLDKAVVERTKAQNDLKIAQLALTQILGQSQSVEPSEQLFINKNLPHMDVFIDQTLMTYPGLKILDAKEKQASSLIKAEKGKYYPEVYLYGDYSLYEDDSLASEMKPDWLVGIGVNVPLLDTSGRSDKVAAAHSAVSQVQFLKSQAKQDLTVLVQKTYLEANQAIEEVQGLNSSLALAQENLLLRKKAFTQGLSNSLEVVDAELYLASIKTQQSAARFKYLISLNKLLALTSEMNAYSSYLTSSVPSDFDSKTDTDSQSKG</sequence>
<dbReference type="AlphaFoldDB" id="A0A0P6ZL80"/>
<dbReference type="Gene3D" id="1.20.1600.10">
    <property type="entry name" value="Outer membrane efflux proteins (OEP)"/>
    <property type="match status" value="1"/>
</dbReference>
<evidence type="ECO:0000256" key="6">
    <source>
        <dbReference type="ARBA" id="ARBA00023136"/>
    </source>
</evidence>
<dbReference type="GO" id="GO:0015562">
    <property type="term" value="F:efflux transmembrane transporter activity"/>
    <property type="evidence" value="ECO:0007669"/>
    <property type="project" value="InterPro"/>
</dbReference>
<evidence type="ECO:0000313" key="8">
    <source>
        <dbReference type="EMBL" id="PMF18822.1"/>
    </source>
</evidence>
<evidence type="ECO:0000256" key="5">
    <source>
        <dbReference type="ARBA" id="ARBA00022692"/>
    </source>
</evidence>
<evidence type="ECO:0000256" key="3">
    <source>
        <dbReference type="ARBA" id="ARBA00022448"/>
    </source>
</evidence>
<dbReference type="EMBL" id="MCSW01000201">
    <property type="protein sequence ID" value="PMF18822.1"/>
    <property type="molecule type" value="Genomic_DNA"/>
</dbReference>
<comment type="subcellular location">
    <subcellularLocation>
        <location evidence="1">Cell outer membrane</location>
    </subcellularLocation>
</comment>
<dbReference type="Pfam" id="PF02321">
    <property type="entry name" value="OEP"/>
    <property type="match status" value="2"/>
</dbReference>
<comment type="similarity">
    <text evidence="2">Belongs to the outer membrane factor (OMF) (TC 1.B.17) family.</text>
</comment>
<reference evidence="9" key="1">
    <citation type="submission" date="2016-07" db="EMBL/GenBank/DDBJ databases">
        <title>Nontailed viruses are major unrecognized killers of bacteria in the ocean.</title>
        <authorList>
            <person name="Kauffman K."/>
            <person name="Hussain F."/>
            <person name="Yang J."/>
            <person name="Arevalo P."/>
            <person name="Brown J."/>
            <person name="Cutler M."/>
            <person name="Kelly L."/>
            <person name="Polz M.F."/>
        </authorList>
    </citation>
    <scope>NUCLEOTIDE SEQUENCE [LARGE SCALE GENOMIC DNA]</scope>
    <source>
        <strain evidence="9">10N.286.54.F3</strain>
    </source>
</reference>
<gene>
    <name evidence="8" type="ORF">BCV19_14885</name>
</gene>
<accession>A0A1C3IWY0</accession>
<dbReference type="InterPro" id="IPR003423">
    <property type="entry name" value="OMP_efflux"/>
</dbReference>
<keyword evidence="5" id="KW-0812">Transmembrane</keyword>
<dbReference type="GO" id="GO:0015288">
    <property type="term" value="F:porin activity"/>
    <property type="evidence" value="ECO:0007669"/>
    <property type="project" value="TreeGrafter"/>
</dbReference>
<keyword evidence="7" id="KW-0998">Cell outer membrane</keyword>
<dbReference type="PANTHER" id="PTHR30026">
    <property type="entry name" value="OUTER MEMBRANE PROTEIN TOLC"/>
    <property type="match status" value="1"/>
</dbReference>